<sequence length="151" mass="16263">MLNTSTTTAHRILLLRTRTRTLHTTSLRLRAPIPPPPLSRPGPPSLPKAEQDEFDALVRRAESGQFGDVGVADMKDALRKAGSTTPNPTTTSTPLAAAAAQPQQHPDLRKQAAPQFEGEVNPMTGEVGGPKRDPFVAGEGDWQYSGRVTDF</sequence>
<name>A0ACC2V1I0_9TREE</name>
<keyword evidence="2" id="KW-1185">Reference proteome</keyword>
<proteinExistence type="predicted"/>
<organism evidence="1 2">
    <name type="scientific">Naganishia friedmannii</name>
    <dbReference type="NCBI Taxonomy" id="89922"/>
    <lineage>
        <taxon>Eukaryota</taxon>
        <taxon>Fungi</taxon>
        <taxon>Dikarya</taxon>
        <taxon>Basidiomycota</taxon>
        <taxon>Agaricomycotina</taxon>
        <taxon>Tremellomycetes</taxon>
        <taxon>Filobasidiales</taxon>
        <taxon>Filobasidiaceae</taxon>
        <taxon>Naganishia</taxon>
    </lineage>
</organism>
<evidence type="ECO:0000313" key="2">
    <source>
        <dbReference type="Proteomes" id="UP001227268"/>
    </source>
</evidence>
<accession>A0ACC2V1I0</accession>
<gene>
    <name evidence="1" type="ORF">QFC21_006507</name>
</gene>
<dbReference type="Proteomes" id="UP001227268">
    <property type="component" value="Unassembled WGS sequence"/>
</dbReference>
<dbReference type="EMBL" id="JASBWT010000032">
    <property type="protein sequence ID" value="KAJ9093190.1"/>
    <property type="molecule type" value="Genomic_DNA"/>
</dbReference>
<evidence type="ECO:0000313" key="1">
    <source>
        <dbReference type="EMBL" id="KAJ9093190.1"/>
    </source>
</evidence>
<comment type="caution">
    <text evidence="1">The sequence shown here is derived from an EMBL/GenBank/DDBJ whole genome shotgun (WGS) entry which is preliminary data.</text>
</comment>
<protein>
    <submittedName>
        <fullName evidence="1">Uncharacterized protein</fullName>
    </submittedName>
</protein>
<reference evidence="1" key="1">
    <citation type="submission" date="2023-04" db="EMBL/GenBank/DDBJ databases">
        <title>Draft Genome sequencing of Naganishia species isolated from polar environments using Oxford Nanopore Technology.</title>
        <authorList>
            <person name="Leo P."/>
            <person name="Venkateswaran K."/>
        </authorList>
    </citation>
    <scope>NUCLEOTIDE SEQUENCE</scope>
    <source>
        <strain evidence="1">MNA-CCFEE 5423</strain>
    </source>
</reference>